<evidence type="ECO:0000313" key="2">
    <source>
        <dbReference type="Proteomes" id="UP000265520"/>
    </source>
</evidence>
<sequence length="50" mass="5800">MSKSDHSSGDFYLSINDGNIVAYPLYSRFHELDAYWASNSWNLTFIPQQL</sequence>
<keyword evidence="1" id="KW-0808">Transferase</keyword>
<organism evidence="1 2">
    <name type="scientific">Trifolium medium</name>
    <dbReference type="NCBI Taxonomy" id="97028"/>
    <lineage>
        <taxon>Eukaryota</taxon>
        <taxon>Viridiplantae</taxon>
        <taxon>Streptophyta</taxon>
        <taxon>Embryophyta</taxon>
        <taxon>Tracheophyta</taxon>
        <taxon>Spermatophyta</taxon>
        <taxon>Magnoliopsida</taxon>
        <taxon>eudicotyledons</taxon>
        <taxon>Gunneridae</taxon>
        <taxon>Pentapetalae</taxon>
        <taxon>rosids</taxon>
        <taxon>fabids</taxon>
        <taxon>Fabales</taxon>
        <taxon>Fabaceae</taxon>
        <taxon>Papilionoideae</taxon>
        <taxon>50 kb inversion clade</taxon>
        <taxon>NPAAA clade</taxon>
        <taxon>Hologalegina</taxon>
        <taxon>IRL clade</taxon>
        <taxon>Trifolieae</taxon>
        <taxon>Trifolium</taxon>
    </lineage>
</organism>
<evidence type="ECO:0000313" key="1">
    <source>
        <dbReference type="EMBL" id="MCI56392.1"/>
    </source>
</evidence>
<proteinExistence type="predicted"/>
<comment type="caution">
    <text evidence="1">The sequence shown here is derived from an EMBL/GenBank/DDBJ whole genome shotgun (WGS) entry which is preliminary data.</text>
</comment>
<reference evidence="1 2" key="1">
    <citation type="journal article" date="2018" name="Front. Plant Sci.">
        <title>Red Clover (Trifolium pratense) and Zigzag Clover (T. medium) - A Picture of Genomic Similarities and Differences.</title>
        <authorList>
            <person name="Dluhosova J."/>
            <person name="Istvanek J."/>
            <person name="Nedelnik J."/>
            <person name="Repkova J."/>
        </authorList>
    </citation>
    <scope>NUCLEOTIDE SEQUENCE [LARGE SCALE GENOMIC DNA]</scope>
    <source>
        <strain evidence="2">cv. 10/8</strain>
        <tissue evidence="1">Leaf</tissue>
    </source>
</reference>
<dbReference type="EMBL" id="LXQA010511545">
    <property type="protein sequence ID" value="MCI56392.1"/>
    <property type="molecule type" value="Genomic_DNA"/>
</dbReference>
<protein>
    <submittedName>
        <fullName evidence="1">Kinase-like protein</fullName>
    </submittedName>
</protein>
<keyword evidence="2" id="KW-1185">Reference proteome</keyword>
<keyword evidence="1" id="KW-0418">Kinase</keyword>
<accession>A0A392T6H8</accession>
<feature type="non-terminal residue" evidence="1">
    <location>
        <position position="50"/>
    </location>
</feature>
<dbReference type="AlphaFoldDB" id="A0A392T6H8"/>
<dbReference type="Proteomes" id="UP000265520">
    <property type="component" value="Unassembled WGS sequence"/>
</dbReference>
<dbReference type="GO" id="GO:0016301">
    <property type="term" value="F:kinase activity"/>
    <property type="evidence" value="ECO:0007669"/>
    <property type="project" value="UniProtKB-KW"/>
</dbReference>
<name>A0A392T6H8_9FABA</name>